<dbReference type="Pfam" id="PF22669">
    <property type="entry name" value="Exo_endo_phos2"/>
    <property type="match status" value="1"/>
</dbReference>
<dbReference type="InterPro" id="IPR002013">
    <property type="entry name" value="SAC_dom"/>
</dbReference>
<dbReference type="GO" id="GO:0046856">
    <property type="term" value="P:phosphatidylinositol dephosphorylation"/>
    <property type="evidence" value="ECO:0007669"/>
    <property type="project" value="InterPro"/>
</dbReference>
<name>A0A9P7UY37_9AGAR</name>
<feature type="domain" description="SAC" evidence="10">
    <location>
        <begin position="150"/>
        <end position="499"/>
    </location>
</feature>
<comment type="caution">
    <text evidence="11">The sequence shown here is derived from an EMBL/GenBank/DDBJ whole genome shotgun (WGS) entry which is preliminary data.</text>
</comment>
<dbReference type="InterPro" id="IPR046985">
    <property type="entry name" value="IP5"/>
</dbReference>
<protein>
    <recommendedName>
        <fullName evidence="4">phosphoinositide 5-phosphatase</fullName>
        <ecNumber evidence="4">3.1.3.36</ecNumber>
    </recommendedName>
</protein>
<dbReference type="GeneID" id="66073214"/>
<comment type="similarity">
    <text evidence="3">In the central section; belongs to the inositol 1,4,5-trisphosphate 5-phosphatase family.</text>
</comment>
<dbReference type="GO" id="GO:0005737">
    <property type="term" value="C:cytoplasm"/>
    <property type="evidence" value="ECO:0007669"/>
    <property type="project" value="UniProtKB-SubCell"/>
</dbReference>
<accession>A0A9P7UY37</accession>
<dbReference type="PANTHER" id="PTHR11200:SF257">
    <property type="entry name" value="PHOSPHOINOSITIDE 5-PHOSPHATASE"/>
    <property type="match status" value="1"/>
</dbReference>
<reference evidence="11" key="1">
    <citation type="journal article" date="2021" name="Genome Biol. Evol.">
        <title>The assembled and annotated genome of the fairy-ring fungus Marasmius oreades.</title>
        <authorList>
            <person name="Hiltunen M."/>
            <person name="Ament-Velasquez S.L."/>
            <person name="Johannesson H."/>
        </authorList>
    </citation>
    <scope>NUCLEOTIDE SEQUENCE</scope>
    <source>
        <strain evidence="11">03SP1</strain>
    </source>
</reference>
<dbReference type="OrthoDB" id="405996at2759"/>
<dbReference type="KEGG" id="more:E1B28_004138"/>
<dbReference type="Gene3D" id="3.60.10.10">
    <property type="entry name" value="Endonuclease/exonuclease/phosphatase"/>
    <property type="match status" value="1"/>
</dbReference>
<dbReference type="EC" id="3.1.3.36" evidence="4"/>
<evidence type="ECO:0000256" key="8">
    <source>
        <dbReference type="ARBA" id="ARBA00022927"/>
    </source>
</evidence>
<evidence type="ECO:0000256" key="2">
    <source>
        <dbReference type="ARBA" id="ARBA00008943"/>
    </source>
</evidence>
<keyword evidence="5" id="KW-0813">Transport</keyword>
<dbReference type="InterPro" id="IPR000300">
    <property type="entry name" value="IPPc"/>
</dbReference>
<dbReference type="Pfam" id="PF02383">
    <property type="entry name" value="Syja_N"/>
    <property type="match status" value="1"/>
</dbReference>
<keyword evidence="7" id="KW-0378">Hydrolase</keyword>
<dbReference type="GO" id="GO:0043813">
    <property type="term" value="F:phosphatidylinositol-3,5-bisphosphate 5-phosphatase activity"/>
    <property type="evidence" value="ECO:0007669"/>
    <property type="project" value="TreeGrafter"/>
</dbReference>
<dbReference type="GO" id="GO:0004439">
    <property type="term" value="F:phosphatidylinositol-4,5-bisphosphate 5-phosphatase activity"/>
    <property type="evidence" value="ECO:0007669"/>
    <property type="project" value="UniProtKB-EC"/>
</dbReference>
<evidence type="ECO:0000256" key="3">
    <source>
        <dbReference type="ARBA" id="ARBA00009678"/>
    </source>
</evidence>
<keyword evidence="6" id="KW-0963">Cytoplasm</keyword>
<evidence type="ECO:0000256" key="6">
    <source>
        <dbReference type="ARBA" id="ARBA00022490"/>
    </source>
</evidence>
<keyword evidence="8" id="KW-0653">Protein transport</keyword>
<dbReference type="GO" id="GO:0016020">
    <property type="term" value="C:membrane"/>
    <property type="evidence" value="ECO:0007669"/>
    <property type="project" value="TreeGrafter"/>
</dbReference>
<evidence type="ECO:0000259" key="10">
    <source>
        <dbReference type="PROSITE" id="PS50275"/>
    </source>
</evidence>
<evidence type="ECO:0000256" key="4">
    <source>
        <dbReference type="ARBA" id="ARBA00013044"/>
    </source>
</evidence>
<keyword evidence="12" id="KW-1185">Reference proteome</keyword>
<evidence type="ECO:0000256" key="5">
    <source>
        <dbReference type="ARBA" id="ARBA00022448"/>
    </source>
</evidence>
<comment type="similarity">
    <text evidence="2">Belongs to the synaptojanin family.</text>
</comment>
<evidence type="ECO:0000313" key="12">
    <source>
        <dbReference type="Proteomes" id="UP001049176"/>
    </source>
</evidence>
<feature type="compositionally biased region" description="Low complexity" evidence="9">
    <location>
        <begin position="960"/>
        <end position="973"/>
    </location>
</feature>
<comment type="subcellular location">
    <subcellularLocation>
        <location evidence="1">Cytoplasm</location>
    </subcellularLocation>
</comment>
<organism evidence="11 12">
    <name type="scientific">Marasmius oreades</name>
    <name type="common">fairy-ring Marasmius</name>
    <dbReference type="NCBI Taxonomy" id="181124"/>
    <lineage>
        <taxon>Eukaryota</taxon>
        <taxon>Fungi</taxon>
        <taxon>Dikarya</taxon>
        <taxon>Basidiomycota</taxon>
        <taxon>Agaricomycotina</taxon>
        <taxon>Agaricomycetes</taxon>
        <taxon>Agaricomycetidae</taxon>
        <taxon>Agaricales</taxon>
        <taxon>Marasmiineae</taxon>
        <taxon>Marasmiaceae</taxon>
        <taxon>Marasmius</taxon>
    </lineage>
</organism>
<evidence type="ECO:0000256" key="7">
    <source>
        <dbReference type="ARBA" id="ARBA00022801"/>
    </source>
</evidence>
<feature type="region of interest" description="Disordered" evidence="9">
    <location>
        <begin position="955"/>
        <end position="1014"/>
    </location>
</feature>
<evidence type="ECO:0000256" key="9">
    <source>
        <dbReference type="SAM" id="MobiDB-lite"/>
    </source>
</evidence>
<dbReference type="SMART" id="SM00128">
    <property type="entry name" value="IPPc"/>
    <property type="match status" value="1"/>
</dbReference>
<dbReference type="InterPro" id="IPR036691">
    <property type="entry name" value="Endo/exonu/phosph_ase_sf"/>
</dbReference>
<dbReference type="EMBL" id="CM032182">
    <property type="protein sequence ID" value="KAG7096725.1"/>
    <property type="molecule type" value="Genomic_DNA"/>
</dbReference>
<dbReference type="PANTHER" id="PTHR11200">
    <property type="entry name" value="INOSITOL 5-PHOSPHATASE"/>
    <property type="match status" value="1"/>
</dbReference>
<sequence>MYLHLANNPRALYLITSSQDFPDKALVFRADEHNPSQAVVEFLPKDEVDLSSTVRLTSRTVKGCLGLIAVENDIFLALVTSATEIGNTRPSSSAPEFVARIHEVSFYSLTSSTWDDLSIGSDSLTHPDSLDTALRDNYAPQPYEHPCAPLTKILSSGTFYYASNTHWDLSSRLSRRLTRNEKANKDFGTFDERFVWNEYIVRSLLDLRERLEQHERDDLDQCQFLILAIQGYVGVFTTGLPSPPINAVPVVATLSLISRLGWKRAGTRFNTRGVDDDGNCANFVESETIFSTDQHSVSSVQVRGSVPLFWEQQGIQTFGQRIQITRPHASQPAFERHFTQLTEEYGAVHAINLLGSKENEAILATAYQRHLQIARSGIDGTLDITHFDFHNQVRIGGHDSVLRELRRMEVIVDHIDKFGFTTCDASTDDLVTDQRGVFRTNCLDCLDRTNFVQDILSRLTLEQYMLLVHREWIHYHPLWTHHRELWAENGDALSRIYAGTGALNTSFTRSGKRTLAGVISDATKSVSRAYINNFQDKSKQIAIDMFLGNMSAQRQVTIFDPVHDSVRTALEQRINEYSSTKPCIIYVGSWNLNGRLPASESLLPWLYPPNCRDPDLFVLGFQEIVPLTAQQIVQADPERRRIWETKILETLDRRPNKKCDYVLLRSEQLVGTALLILVQSELAPVIRNVEAATKKTGLRGMSGNKGAVGIRLDYHDTNFCFVTAHLAAGHSNVEERNADYYTIVSGLHFLKGKTIDSHENIVWLADTNYRINLDNETVRSCAENNDLDALIVADQLKQVIDAGLAFGRYEEGPLLFRPTYRYDLGTNIYDTSEKMRIPAWTDRILYRGRVLELSSYSRAELLGSDHKPVYAILRADIRIIDKAKRAALSRLLLDSLLSVAPGEKVEDKLAALMLPVDFDALPPPSTDNSAWWDNDALPRGVVPVSQINSSVRYHHRNPFDSPLDSPLSSSPTSSDEELYTHAQSLPPAMTPSVIRKVPPPPPPRPKVSVVPGNE</sequence>
<proteinExistence type="inferred from homology"/>
<dbReference type="SUPFAM" id="SSF56219">
    <property type="entry name" value="DNase I-like"/>
    <property type="match status" value="1"/>
</dbReference>
<dbReference type="AlphaFoldDB" id="A0A9P7UY37"/>
<evidence type="ECO:0000313" key="11">
    <source>
        <dbReference type="EMBL" id="KAG7096725.1"/>
    </source>
</evidence>
<dbReference type="Proteomes" id="UP001049176">
    <property type="component" value="Chromosome 2"/>
</dbReference>
<gene>
    <name evidence="11" type="ORF">E1B28_004138</name>
</gene>
<dbReference type="PROSITE" id="PS50275">
    <property type="entry name" value="SAC"/>
    <property type="match status" value="1"/>
</dbReference>
<evidence type="ECO:0000256" key="1">
    <source>
        <dbReference type="ARBA" id="ARBA00004496"/>
    </source>
</evidence>
<dbReference type="RefSeq" id="XP_043013195.1">
    <property type="nucleotide sequence ID" value="XM_043148595.1"/>
</dbReference>
<dbReference type="GO" id="GO:0015031">
    <property type="term" value="P:protein transport"/>
    <property type="evidence" value="ECO:0007669"/>
    <property type="project" value="UniProtKB-KW"/>
</dbReference>
<dbReference type="FunFam" id="3.60.10.10:FF:000029">
    <property type="entry name" value="Inositol polyphosphate 5-phosphatase"/>
    <property type="match status" value="1"/>
</dbReference>